<evidence type="ECO:0000313" key="2">
    <source>
        <dbReference type="Proteomes" id="UP001595751"/>
    </source>
</evidence>
<dbReference type="Proteomes" id="UP001595751">
    <property type="component" value="Unassembled WGS sequence"/>
</dbReference>
<evidence type="ECO:0000313" key="1">
    <source>
        <dbReference type="EMBL" id="MFC3850585.1"/>
    </source>
</evidence>
<evidence type="ECO:0008006" key="3">
    <source>
        <dbReference type="Google" id="ProtNLM"/>
    </source>
</evidence>
<name>A0ABV7ZQZ1_9CORY</name>
<sequence>MTQLTNNDLDDLFRLYLEIEVACMDLEEDDWEEELDDLLDDDSDGDRMMLEARDRVLELGSDAYRAEVADKIAALDSSGAVHVLAAAWGHNDDPWPLKLIVAHPLCDIVTARMIYWGRGADTVHRDWAKRGYRPDDWYECVVKAVEERATGAGFPEGLDVEAVEALFDDGAYGEFELSTPDYGDFIGDVRPDLDYGEKPWSDIPEVLR</sequence>
<organism evidence="1 2">
    <name type="scientific">Corynebacterium hansenii</name>
    <dbReference type="NCBI Taxonomy" id="394964"/>
    <lineage>
        <taxon>Bacteria</taxon>
        <taxon>Bacillati</taxon>
        <taxon>Actinomycetota</taxon>
        <taxon>Actinomycetes</taxon>
        <taxon>Mycobacteriales</taxon>
        <taxon>Corynebacteriaceae</taxon>
        <taxon>Corynebacterium</taxon>
    </lineage>
</organism>
<gene>
    <name evidence="1" type="ORF">ACFORJ_10470</name>
</gene>
<keyword evidence="2" id="KW-1185">Reference proteome</keyword>
<dbReference type="EMBL" id="JBHRZN010000003">
    <property type="protein sequence ID" value="MFC3850585.1"/>
    <property type="molecule type" value="Genomic_DNA"/>
</dbReference>
<comment type="caution">
    <text evidence="1">The sequence shown here is derived from an EMBL/GenBank/DDBJ whole genome shotgun (WGS) entry which is preliminary data.</text>
</comment>
<dbReference type="RefSeq" id="WP_290290372.1">
    <property type="nucleotide sequence ID" value="NZ_CP047211.1"/>
</dbReference>
<reference evidence="2" key="1">
    <citation type="journal article" date="2019" name="Int. J. Syst. Evol. Microbiol.">
        <title>The Global Catalogue of Microorganisms (GCM) 10K type strain sequencing project: providing services to taxonomists for standard genome sequencing and annotation.</title>
        <authorList>
            <consortium name="The Broad Institute Genomics Platform"/>
            <consortium name="The Broad Institute Genome Sequencing Center for Infectious Disease"/>
            <person name="Wu L."/>
            <person name="Ma J."/>
        </authorList>
    </citation>
    <scope>NUCLEOTIDE SEQUENCE [LARGE SCALE GENOMIC DNA]</scope>
    <source>
        <strain evidence="2">CCUG 53252</strain>
    </source>
</reference>
<protein>
    <recommendedName>
        <fullName evidence="3">DUF4274 domain-containing protein</fullName>
    </recommendedName>
</protein>
<proteinExistence type="predicted"/>
<accession>A0ABV7ZQZ1</accession>